<dbReference type="Proteomes" id="UP000649617">
    <property type="component" value="Unassembled WGS sequence"/>
</dbReference>
<proteinExistence type="predicted"/>
<dbReference type="InterPro" id="IPR036770">
    <property type="entry name" value="Ankyrin_rpt-contain_sf"/>
</dbReference>
<dbReference type="SMART" id="SM00248">
    <property type="entry name" value="ANK"/>
    <property type="match status" value="4"/>
</dbReference>
<keyword evidence="5" id="KW-1185">Reference proteome</keyword>
<evidence type="ECO:0000256" key="1">
    <source>
        <dbReference type="ARBA" id="ARBA00022737"/>
    </source>
</evidence>
<dbReference type="Pfam" id="PF00023">
    <property type="entry name" value="Ank"/>
    <property type="match status" value="1"/>
</dbReference>
<dbReference type="AlphaFoldDB" id="A0A812XJ91"/>
<feature type="repeat" description="ANK" evidence="3">
    <location>
        <begin position="382"/>
        <end position="410"/>
    </location>
</feature>
<dbReference type="EMBL" id="CAJNIZ010046081">
    <property type="protein sequence ID" value="CAE7739053.1"/>
    <property type="molecule type" value="Genomic_DNA"/>
</dbReference>
<organism evidence="4 5">
    <name type="scientific">Symbiodinium pilosum</name>
    <name type="common">Dinoflagellate</name>
    <dbReference type="NCBI Taxonomy" id="2952"/>
    <lineage>
        <taxon>Eukaryota</taxon>
        <taxon>Sar</taxon>
        <taxon>Alveolata</taxon>
        <taxon>Dinophyceae</taxon>
        <taxon>Suessiales</taxon>
        <taxon>Symbiodiniaceae</taxon>
        <taxon>Symbiodinium</taxon>
    </lineage>
</organism>
<name>A0A812XJ91_SYMPI</name>
<protein>
    <submittedName>
        <fullName evidence="4">ANKHD1 protein</fullName>
    </submittedName>
</protein>
<accession>A0A812XJ91</accession>
<keyword evidence="1" id="KW-0677">Repeat</keyword>
<evidence type="ECO:0000256" key="3">
    <source>
        <dbReference type="PROSITE-ProRule" id="PRU00023"/>
    </source>
</evidence>
<sequence length="441" mass="48304">MLFPMYAVSVQQLLKMTEVRPHEILKAEAIVVEYEESYGKVAFISHEWVGDDHPDLDGKQLRVLQNAERYMISDSRLIPAEVMCKKEALSTSCLRRQPLYLWYDFFCCPQLGKQPSLSNSDLSSPESELSMAVTSIPAYVAKCSFFLALCPIIVSEELGKVFSPQTWAERGWCRMASGPALLETFVRWFMIKGNTDIELVSSFGGTIWGSPGSGKFTVSSDRMKLAPVLSSAVKHKLLSLLKCLNLQEYRVLLNRQKIIMKGLPAQKLVEPCPGRPACAGLDAESLAVSAFMYQNGFELVQEVDDAGWSPLHYAALAGNTRVVQGLLAQRADPDCQTRHAQPIVGTPPGTTALGISVLSHHNDVARLLIIARATIDLGLAPPLHFAAHANNSEGIRVLLDAGYDPCTRDFAGLHALAAACTFGSMDALDELVSRARPSIKP</sequence>
<dbReference type="PROSITE" id="PS50297">
    <property type="entry name" value="ANK_REP_REGION"/>
    <property type="match status" value="1"/>
</dbReference>
<keyword evidence="2 3" id="KW-0040">ANK repeat</keyword>
<dbReference type="Gene3D" id="1.25.40.20">
    <property type="entry name" value="Ankyrin repeat-containing domain"/>
    <property type="match status" value="1"/>
</dbReference>
<feature type="repeat" description="ANK" evidence="3">
    <location>
        <begin position="306"/>
        <end position="338"/>
    </location>
</feature>
<evidence type="ECO:0000256" key="2">
    <source>
        <dbReference type="ARBA" id="ARBA00023043"/>
    </source>
</evidence>
<reference evidence="4" key="1">
    <citation type="submission" date="2021-02" db="EMBL/GenBank/DDBJ databases">
        <authorList>
            <person name="Dougan E. K."/>
            <person name="Rhodes N."/>
            <person name="Thang M."/>
            <person name="Chan C."/>
        </authorList>
    </citation>
    <scope>NUCLEOTIDE SEQUENCE</scope>
</reference>
<comment type="caution">
    <text evidence="4">The sequence shown here is derived from an EMBL/GenBank/DDBJ whole genome shotgun (WGS) entry which is preliminary data.</text>
</comment>
<gene>
    <name evidence="4" type="primary">ANKHD1</name>
    <name evidence="4" type="ORF">SPIL2461_LOCUS21251</name>
</gene>
<dbReference type="PROSITE" id="PS50088">
    <property type="entry name" value="ANK_REPEAT"/>
    <property type="match status" value="2"/>
</dbReference>
<dbReference type="Pfam" id="PF12796">
    <property type="entry name" value="Ank_2"/>
    <property type="match status" value="1"/>
</dbReference>
<evidence type="ECO:0000313" key="4">
    <source>
        <dbReference type="EMBL" id="CAE7739053.1"/>
    </source>
</evidence>
<dbReference type="OrthoDB" id="445896at2759"/>
<dbReference type="SUPFAM" id="SSF48403">
    <property type="entry name" value="Ankyrin repeat"/>
    <property type="match status" value="1"/>
</dbReference>
<dbReference type="PANTHER" id="PTHR24178:SF9">
    <property type="entry name" value="ANK_REP_REGION DOMAIN-CONTAINING PROTEIN"/>
    <property type="match status" value="1"/>
</dbReference>
<dbReference type="InterPro" id="IPR002110">
    <property type="entry name" value="Ankyrin_rpt"/>
</dbReference>
<evidence type="ECO:0000313" key="5">
    <source>
        <dbReference type="Proteomes" id="UP000649617"/>
    </source>
</evidence>
<dbReference type="PANTHER" id="PTHR24178">
    <property type="entry name" value="MOLTING PROTEIN MLT-4"/>
    <property type="match status" value="1"/>
</dbReference>